<accession>A0AAY4CBK1</accession>
<evidence type="ECO:0000259" key="2">
    <source>
        <dbReference type="Pfam" id="PF15269"/>
    </source>
</evidence>
<dbReference type="PANTHER" id="PTHR14678">
    <property type="entry name" value="PROLINE-RICH PROTEIN 35-RELATED"/>
    <property type="match status" value="1"/>
</dbReference>
<dbReference type="InterPro" id="IPR039064">
    <property type="entry name" value="ZNF750_Znf"/>
</dbReference>
<gene>
    <name evidence="3" type="primary">ZNF750</name>
</gene>
<keyword evidence="4" id="KW-1185">Reference proteome</keyword>
<dbReference type="AlphaFoldDB" id="A0AAY4CBK1"/>
<feature type="region of interest" description="Disordered" evidence="1">
    <location>
        <begin position="1"/>
        <end position="20"/>
    </location>
</feature>
<reference evidence="3" key="1">
    <citation type="submission" date="2025-08" db="UniProtKB">
        <authorList>
            <consortium name="Ensembl"/>
        </authorList>
    </citation>
    <scope>IDENTIFICATION</scope>
</reference>
<proteinExistence type="predicted"/>
<feature type="compositionally biased region" description="Polar residues" evidence="1">
    <location>
        <begin position="556"/>
        <end position="576"/>
    </location>
</feature>
<feature type="compositionally biased region" description="Low complexity" evidence="1">
    <location>
        <begin position="535"/>
        <end position="544"/>
    </location>
</feature>
<feature type="region of interest" description="Disordered" evidence="1">
    <location>
        <begin position="267"/>
        <end position="325"/>
    </location>
</feature>
<dbReference type="Pfam" id="PF15269">
    <property type="entry name" value="zf-C2H2_7"/>
    <property type="match status" value="1"/>
</dbReference>
<name>A0AAY4CBK1_9TELE</name>
<evidence type="ECO:0000313" key="3">
    <source>
        <dbReference type="Ensembl" id="ENSDCDP00010030575.1"/>
    </source>
</evidence>
<organism evidence="3 4">
    <name type="scientific">Denticeps clupeoides</name>
    <name type="common">denticle herring</name>
    <dbReference type="NCBI Taxonomy" id="299321"/>
    <lineage>
        <taxon>Eukaryota</taxon>
        <taxon>Metazoa</taxon>
        <taxon>Chordata</taxon>
        <taxon>Craniata</taxon>
        <taxon>Vertebrata</taxon>
        <taxon>Euteleostomi</taxon>
        <taxon>Actinopterygii</taxon>
        <taxon>Neopterygii</taxon>
        <taxon>Teleostei</taxon>
        <taxon>Clupei</taxon>
        <taxon>Clupeiformes</taxon>
        <taxon>Denticipitoidei</taxon>
        <taxon>Denticipitidae</taxon>
        <taxon>Denticeps</taxon>
    </lineage>
</organism>
<dbReference type="InterPro" id="IPR039363">
    <property type="entry name" value="ZNF750"/>
</dbReference>
<evidence type="ECO:0000313" key="4">
    <source>
        <dbReference type="Proteomes" id="UP000694580"/>
    </source>
</evidence>
<feature type="compositionally biased region" description="Pro residues" evidence="1">
    <location>
        <begin position="545"/>
        <end position="554"/>
    </location>
</feature>
<dbReference type="GeneTree" id="ENSGT00530000063870"/>
<feature type="compositionally biased region" description="Basic and acidic residues" evidence="1">
    <location>
        <begin position="269"/>
        <end position="278"/>
    </location>
</feature>
<feature type="compositionally biased region" description="Polar residues" evidence="1">
    <location>
        <begin position="60"/>
        <end position="76"/>
    </location>
</feature>
<feature type="compositionally biased region" description="Basic and acidic residues" evidence="1">
    <location>
        <begin position="104"/>
        <end position="116"/>
    </location>
</feature>
<evidence type="ECO:0000256" key="1">
    <source>
        <dbReference type="SAM" id="MobiDB-lite"/>
    </source>
</evidence>
<dbReference type="Ensembl" id="ENSDCDT00010037955.1">
    <property type="protein sequence ID" value="ENSDCDP00010030575.1"/>
    <property type="gene ID" value="ENSDCDG00010019603.1"/>
</dbReference>
<feature type="domain" description="Zinc finger protein 750-like zinc finger" evidence="2">
    <location>
        <begin position="8"/>
        <end position="59"/>
    </location>
</feature>
<feature type="region of interest" description="Disordered" evidence="1">
    <location>
        <begin position="508"/>
        <end position="597"/>
    </location>
</feature>
<feature type="compositionally biased region" description="Low complexity" evidence="1">
    <location>
        <begin position="297"/>
        <end position="310"/>
    </location>
</feature>
<dbReference type="PANTHER" id="PTHR14678:SF2">
    <property type="entry name" value="PROLINE-RICH PROTEIN 35"/>
    <property type="match status" value="1"/>
</dbReference>
<sequence length="597" mass="66857">MEARKSKERKPKKPHYIPRPRGKPFKYHCFQCPFTCDRKSHLFNHMKYDLCKKSMSLMSRQGRSTGPAVTTTASTHSVKRNHEKEPLASYSGTNAEGPSAKMLNCDEGRDQREEPPNKPSPAIAHRESVEEAASSDCAKCGALIRPVAHIYDPTPAWMLPPYPEFKVSLHGLMEPLTYQPYSLPHHLHPFFDPYVQPSNPDWFLENQRCYPPIPGQLFPGSSFMPPPEHYGQYTSHLHYGPYYWRHLLHQPARHLAMYVRNTASTFRDPTFHKEHPDNWDGEGGGQEKWESEMPWMSPRSGSAASGSPERPNTTDLNKRHSNSHQPVHECLEAGGHNREVSESRRDNSCRYGGHLDTSICPLVLEQKGLVYTSCHEMSTVVFFDCFFCRSESMTPNTEGEEAPLNLSKKPQFGMDHVTGDQTNISPQPEWPLNLSLQGSSPLTAPSGPSTEPQKITAVFDLCNLVQFGHSKEENLISNFKEASCQDQTTQSFTQTTCEVIPPKCQTTTTLTETVPNPNQPSSPPTTHACDTTHASSPINSINPSPATPPTPAFSPGPQSHTSFSSSTPTRPQQNQGRTKRPPTSSPDKRALRKRSPR</sequence>
<reference evidence="3" key="2">
    <citation type="submission" date="2025-09" db="UniProtKB">
        <authorList>
            <consortium name="Ensembl"/>
        </authorList>
    </citation>
    <scope>IDENTIFICATION</scope>
</reference>
<dbReference type="Proteomes" id="UP000694580">
    <property type="component" value="Unplaced"/>
</dbReference>
<feature type="region of interest" description="Disordered" evidence="1">
    <location>
        <begin position="60"/>
        <end position="128"/>
    </location>
</feature>
<protein>
    <recommendedName>
        <fullName evidence="2">Zinc finger protein 750-like zinc finger domain-containing protein</fullName>
    </recommendedName>
</protein>